<keyword evidence="1" id="KW-0732">Signal</keyword>
<protein>
    <submittedName>
        <fullName evidence="2">Secreted protein</fullName>
    </submittedName>
</protein>
<accession>M5RVV3</accession>
<organism evidence="2 3">
    <name type="scientific">Rhodopirellula maiorica SM1</name>
    <dbReference type="NCBI Taxonomy" id="1265738"/>
    <lineage>
        <taxon>Bacteria</taxon>
        <taxon>Pseudomonadati</taxon>
        <taxon>Planctomycetota</taxon>
        <taxon>Planctomycetia</taxon>
        <taxon>Pirellulales</taxon>
        <taxon>Pirellulaceae</taxon>
        <taxon>Novipirellula</taxon>
    </lineage>
</organism>
<dbReference type="AlphaFoldDB" id="M5RVV3"/>
<sequence length="421" mass="46694">MRKRMMITFLGLMIGSTSVAALADAPSSTVLWDKPFSSQPQSLANNTLVLLLITNDDPFDVVPGGWAGELMEEPIAEVSQQRIGLRDRLATQFLPTGIPSSLTAGEPRNLPPRAVVAICNSDYRLLSLCVGIPETNELSALIEDAEEVQTLMGIPNDDPSELIRELAERSAERVGRRWQQWIAQAVTDIENNQADEAVADRIDRLGQRFEQAYLAEARLRFGLSDPEDYTRLGLLEQHVSTRQPWCDSMIPLIANTDLRQHYRKLIQPIWGHPPVDAAADASELIDWAATHIDQAATEKQGTFVLSLQSPIANAMTQKRGQDQANDAGKQNRVTKAWDRVASSVQLHPNREVNLQELALLSRAQQWPAIDIQRPSMARYIFVDAAKPTPLVVHVTDPPGRFAAVLQRSKPSTKSKLQPDAE</sequence>
<dbReference type="Proteomes" id="UP000011991">
    <property type="component" value="Unassembled WGS sequence"/>
</dbReference>
<proteinExistence type="predicted"/>
<evidence type="ECO:0000313" key="2">
    <source>
        <dbReference type="EMBL" id="EMI18089.1"/>
    </source>
</evidence>
<evidence type="ECO:0000256" key="1">
    <source>
        <dbReference type="SAM" id="SignalP"/>
    </source>
</evidence>
<keyword evidence="3" id="KW-1185">Reference proteome</keyword>
<dbReference type="EMBL" id="ANOG01000706">
    <property type="protein sequence ID" value="EMI18089.1"/>
    <property type="molecule type" value="Genomic_DNA"/>
</dbReference>
<reference evidence="2 3" key="1">
    <citation type="journal article" date="2013" name="Mar. Genomics">
        <title>Expression of sulfatases in Rhodopirellula baltica and the diversity of sulfatases in the genus Rhodopirellula.</title>
        <authorList>
            <person name="Wegner C.E."/>
            <person name="Richter-Heitmann T."/>
            <person name="Klindworth A."/>
            <person name="Klockow C."/>
            <person name="Richter M."/>
            <person name="Achstetter T."/>
            <person name="Glockner F.O."/>
            <person name="Harder J."/>
        </authorList>
    </citation>
    <scope>NUCLEOTIDE SEQUENCE [LARGE SCALE GENOMIC DNA]</scope>
    <source>
        <strain evidence="2 3">SM1</strain>
    </source>
</reference>
<evidence type="ECO:0000313" key="3">
    <source>
        <dbReference type="Proteomes" id="UP000011991"/>
    </source>
</evidence>
<dbReference type="PATRIC" id="fig|1265738.3.peg.4991"/>
<feature type="chain" id="PRO_5004071113" evidence="1">
    <location>
        <begin position="24"/>
        <end position="421"/>
    </location>
</feature>
<feature type="signal peptide" evidence="1">
    <location>
        <begin position="1"/>
        <end position="23"/>
    </location>
</feature>
<comment type="caution">
    <text evidence="2">The sequence shown here is derived from an EMBL/GenBank/DDBJ whole genome shotgun (WGS) entry which is preliminary data.</text>
</comment>
<name>M5RVV3_9BACT</name>
<gene>
    <name evidence="2" type="ORF">RMSM_04968</name>
</gene>